<dbReference type="NCBIfam" id="NF042935">
    <property type="entry name" value="SCO6880_fam"/>
    <property type="match status" value="1"/>
</dbReference>
<dbReference type="Proteomes" id="UP000276526">
    <property type="component" value="Unassembled WGS sequence"/>
</dbReference>
<evidence type="ECO:0000313" key="2">
    <source>
        <dbReference type="Proteomes" id="UP000276526"/>
    </source>
</evidence>
<comment type="caution">
    <text evidence="1">The sequence shown here is derived from an EMBL/GenBank/DDBJ whole genome shotgun (WGS) entry which is preliminary data.</text>
</comment>
<sequence>MFGLNLWMTIAMLIWLSVLFILGAMSPMFLVGWLVLGIIAGVAMVMKIDGRTLAEWSSLTMQFNRAKKKGKTVYRSGPFSNIPGGHYRLPGVLATFSCADRRSLAGPFAVIHNPRDHEFTVVFDIKPQGMDLADPDVVDGWVDQWGGVLTSWGEDADVVGATAVVETFPSSGMKVTTEVRRITSPQAPELAQRIMAEAGDMQSNQRLEMSCRLSITVKADTEAKRRDATVAVADLARRIPHMVNRLNAAGVSARVMTTEEVVTFVKRAYSSASQVDMELAAAEPGGHGVEWVDAGPSHAEQTLTTYVHDGAISSTWEMREPPRGYVGHQVLRPLTARNDDMPTKRVAICYRPHSGADAARLVDSDANNKTEKVKQERQYRKFARAKSEQDAAAAANARHAEAMGHGLTRFGMFVTTTVPAPAVGPDGQVSESRLPDTEAVMKSLAQRGRLRLRRCYASQQISFAAGLGIGVIVPNQATASALLKA</sequence>
<name>A0A426PXB2_9CORY</name>
<organism evidence="1 2">
    <name type="scientific">Corynebacterium bovis</name>
    <dbReference type="NCBI Taxonomy" id="36808"/>
    <lineage>
        <taxon>Bacteria</taxon>
        <taxon>Bacillati</taxon>
        <taxon>Actinomycetota</taxon>
        <taxon>Actinomycetes</taxon>
        <taxon>Mycobacteriales</taxon>
        <taxon>Corynebacteriaceae</taxon>
        <taxon>Corynebacterium</taxon>
    </lineage>
</organism>
<proteinExistence type="predicted"/>
<protein>
    <recommendedName>
        <fullName evidence="3">PrgI family protein</fullName>
    </recommendedName>
</protein>
<evidence type="ECO:0008006" key="3">
    <source>
        <dbReference type="Google" id="ProtNLM"/>
    </source>
</evidence>
<dbReference type="AlphaFoldDB" id="A0A426PXB2"/>
<evidence type="ECO:0000313" key="1">
    <source>
        <dbReference type="EMBL" id="RRO85725.1"/>
    </source>
</evidence>
<accession>A0A426PXB2</accession>
<gene>
    <name evidence="1" type="ORF">CXF48_09745</name>
</gene>
<reference evidence="1 2" key="1">
    <citation type="submission" date="2018-01" db="EMBL/GenBank/DDBJ databases">
        <title>Twenty Corynebacterium bovis Genomes.</title>
        <authorList>
            <person name="Gulvik C.A."/>
        </authorList>
    </citation>
    <scope>NUCLEOTIDE SEQUENCE [LARGE SCALE GENOMIC DNA]</scope>
    <source>
        <strain evidence="1 2">F6900</strain>
    </source>
</reference>
<dbReference type="InterPro" id="IPR049978">
    <property type="entry name" value="SCO6880-like"/>
</dbReference>
<dbReference type="EMBL" id="PQNK01000018">
    <property type="protein sequence ID" value="RRO85725.1"/>
    <property type="molecule type" value="Genomic_DNA"/>
</dbReference>